<evidence type="ECO:0000313" key="5">
    <source>
        <dbReference type="Proteomes" id="UP000254866"/>
    </source>
</evidence>
<comment type="caution">
    <text evidence="4">The sequence shown here is derived from an EMBL/GenBank/DDBJ whole genome shotgun (WGS) entry which is preliminary data.</text>
</comment>
<feature type="region of interest" description="Disordered" evidence="2">
    <location>
        <begin position="114"/>
        <end position="147"/>
    </location>
</feature>
<dbReference type="Proteomes" id="UP000254866">
    <property type="component" value="Unassembled WGS sequence"/>
</dbReference>
<keyword evidence="1" id="KW-0175">Coiled coil</keyword>
<feature type="transmembrane region" description="Helical" evidence="3">
    <location>
        <begin position="809"/>
        <end position="830"/>
    </location>
</feature>
<evidence type="ECO:0000313" key="4">
    <source>
        <dbReference type="EMBL" id="RDL35807.1"/>
    </source>
</evidence>
<feature type="region of interest" description="Disordered" evidence="2">
    <location>
        <begin position="476"/>
        <end position="529"/>
    </location>
</feature>
<keyword evidence="3" id="KW-1133">Transmembrane helix</keyword>
<feature type="coiled-coil region" evidence="1">
    <location>
        <begin position="530"/>
        <end position="575"/>
    </location>
</feature>
<protein>
    <submittedName>
        <fullName evidence="4">Uncharacterized protein</fullName>
    </submittedName>
</protein>
<feature type="compositionally biased region" description="Low complexity" evidence="2">
    <location>
        <begin position="509"/>
        <end position="529"/>
    </location>
</feature>
<evidence type="ECO:0000256" key="2">
    <source>
        <dbReference type="SAM" id="MobiDB-lite"/>
    </source>
</evidence>
<feature type="coiled-coil region" evidence="1">
    <location>
        <begin position="225"/>
        <end position="290"/>
    </location>
</feature>
<proteinExistence type="predicted"/>
<reference evidence="4 5" key="1">
    <citation type="journal article" date="2018" name="IMA Fungus">
        <title>IMA Genome-F 9: Draft genome sequence of Annulohypoxylon stygium, Aspergillus mulundensis, Berkeleyomyces basicola (syn. Thielaviopsis basicola), Ceratocystis smalleyi, two Cercospora beticola strains, Coleophoma cylindrospora, Fusarium fracticaudum, Phialophora cf. hyalina, and Morchella septimelata.</title>
        <authorList>
            <person name="Wingfield B.D."/>
            <person name="Bills G.F."/>
            <person name="Dong Y."/>
            <person name="Huang W."/>
            <person name="Nel W.J."/>
            <person name="Swalarsk-Parry B.S."/>
            <person name="Vaghefi N."/>
            <person name="Wilken P.M."/>
            <person name="An Z."/>
            <person name="de Beer Z.W."/>
            <person name="De Vos L."/>
            <person name="Chen L."/>
            <person name="Duong T.A."/>
            <person name="Gao Y."/>
            <person name="Hammerbacher A."/>
            <person name="Kikkert J.R."/>
            <person name="Li Y."/>
            <person name="Li H."/>
            <person name="Li K."/>
            <person name="Li Q."/>
            <person name="Liu X."/>
            <person name="Ma X."/>
            <person name="Naidoo K."/>
            <person name="Pethybridge S.J."/>
            <person name="Sun J."/>
            <person name="Steenkamp E.T."/>
            <person name="van der Nest M.A."/>
            <person name="van Wyk S."/>
            <person name="Wingfield M.J."/>
            <person name="Xiong C."/>
            <person name="Yue Q."/>
            <person name="Zhang X."/>
        </authorList>
    </citation>
    <scope>NUCLEOTIDE SEQUENCE [LARGE SCALE GENOMIC DNA]</scope>
    <source>
        <strain evidence="4 5">BP 5553</strain>
    </source>
</reference>
<organism evidence="4 5">
    <name type="scientific">Venustampulla echinocandica</name>
    <dbReference type="NCBI Taxonomy" id="2656787"/>
    <lineage>
        <taxon>Eukaryota</taxon>
        <taxon>Fungi</taxon>
        <taxon>Dikarya</taxon>
        <taxon>Ascomycota</taxon>
        <taxon>Pezizomycotina</taxon>
        <taxon>Leotiomycetes</taxon>
        <taxon>Helotiales</taxon>
        <taxon>Pleuroascaceae</taxon>
        <taxon>Venustampulla</taxon>
    </lineage>
</organism>
<accession>A0A370TJW3</accession>
<feature type="compositionally biased region" description="Polar residues" evidence="2">
    <location>
        <begin position="499"/>
        <end position="508"/>
    </location>
</feature>
<feature type="region of interest" description="Disordered" evidence="2">
    <location>
        <begin position="784"/>
        <end position="803"/>
    </location>
</feature>
<sequence length="891" mass="99582">MSSNDLKRKGESLGEDFQPRDPPSQSHHPVTSSSYTSPANGGESSAFNFDFQPPPTRPRHAPFTFGQDLSELGSTSRMDGSESDDLLSYDGWPAGADDMLQAELDVAIHDYKQEQLDDEEEMDEEEEMEDEEEMERSPADTDQEMFGTPNEDELFAQMDAVMEHNTPGKGKAPASAVPQYIRCPRASDNSFLQRPTSRSPPARASSYRASLNSSSPLRRSTVAACMSCEATSDELEQVSNALEEEKETSSDLGTKVLLLEGQVGALEGKNRELEQERSEVIKHINAAQHLSKTQGGQIDKLNRELADVRVESSNLGRSYEETLEAAKAEMASRFDEQSKLVEELKVANGRLEEAVRIRQQELEQAQSNSLAKDTYREEVEAAHAGALAANKAEKTEAEATYTRALAELKAAKDTAEADYTRALAEWETERVGAEAAYASALAEKDAKQSEAEATNTRALAEKDARYIARIYRRSRALKRKQTEHSRPTLTDRGAHGKRSGTQNVSSEKQATQPIAIQPEPIQPSTSDDTTDALTLRAEALERDNSELKEEVNNLRDTFEARLRDAEQEKEAVFQSRECKLNESLDLYQGHIVTVQAELMAVKDEKDWTVEQSAASRKELEAALATIKAQVCAMEEQRERLQSMQSTIDSDARERERMEGELEQARTRAEAGLLQPAVDVKRIRGERVTLRSPRKLPLPAPEPITPSVEETVRAEVNSRVERARRELTAEFASRQDIFIRALRDDTAPPPTARQHDRITKVEEEVKKSRAEVETLKEELRQAKKAIAKKETEESKTPVIPTGRPSSPSKWPIQLFLIGVVAFAAMIAWLGLPTTTSSIGPPDNAWTNTSPGEDVFLVYRDILYFNPQNEGIRELEEYEDYVFDEDWQTKWAG</sequence>
<feature type="coiled-coil region" evidence="1">
    <location>
        <begin position="394"/>
        <end position="425"/>
    </location>
</feature>
<keyword evidence="3" id="KW-0472">Membrane</keyword>
<feature type="region of interest" description="Disordered" evidence="2">
    <location>
        <begin position="1"/>
        <end position="90"/>
    </location>
</feature>
<dbReference type="AlphaFoldDB" id="A0A370TJW3"/>
<feature type="compositionally biased region" description="Basic and acidic residues" evidence="2">
    <location>
        <begin position="784"/>
        <end position="794"/>
    </location>
</feature>
<dbReference type="RefSeq" id="XP_031868463.1">
    <property type="nucleotide sequence ID" value="XM_032015042.1"/>
</dbReference>
<dbReference type="GeneID" id="43599268"/>
<feature type="compositionally biased region" description="Basic and acidic residues" evidence="2">
    <location>
        <begin position="1"/>
        <end position="12"/>
    </location>
</feature>
<keyword evidence="5" id="KW-1185">Reference proteome</keyword>
<evidence type="ECO:0000256" key="1">
    <source>
        <dbReference type="SAM" id="Coils"/>
    </source>
</evidence>
<gene>
    <name evidence="4" type="ORF">BP5553_06419</name>
</gene>
<keyword evidence="3" id="KW-0812">Transmembrane</keyword>
<evidence type="ECO:0000256" key="3">
    <source>
        <dbReference type="SAM" id="Phobius"/>
    </source>
</evidence>
<name>A0A370TJW3_9HELO</name>
<feature type="coiled-coil region" evidence="1">
    <location>
        <begin position="609"/>
        <end position="667"/>
    </location>
</feature>
<feature type="compositionally biased region" description="Low complexity" evidence="2">
    <location>
        <begin position="194"/>
        <end position="213"/>
    </location>
</feature>
<feature type="compositionally biased region" description="Polar residues" evidence="2">
    <location>
        <begin position="23"/>
        <end position="47"/>
    </location>
</feature>
<feature type="region of interest" description="Disordered" evidence="2">
    <location>
        <begin position="186"/>
        <end position="213"/>
    </location>
</feature>
<dbReference type="EMBL" id="NPIC01000005">
    <property type="protein sequence ID" value="RDL35807.1"/>
    <property type="molecule type" value="Genomic_DNA"/>
</dbReference>
<feature type="compositionally biased region" description="Acidic residues" evidence="2">
    <location>
        <begin position="116"/>
        <end position="134"/>
    </location>
</feature>